<dbReference type="PANTHER" id="PTHR23509:SF10">
    <property type="entry name" value="LD21067P"/>
    <property type="match status" value="1"/>
</dbReference>
<dbReference type="InterPro" id="IPR058055">
    <property type="entry name" value="PA-PLA1"/>
</dbReference>
<feature type="region of interest" description="Disordered" evidence="1">
    <location>
        <begin position="399"/>
        <end position="426"/>
    </location>
</feature>
<dbReference type="InterPro" id="IPR004177">
    <property type="entry name" value="DDHD_dom"/>
</dbReference>
<name>A0AAE1SZP5_9SOLA</name>
<dbReference type="PROSITE" id="PS51043">
    <property type="entry name" value="DDHD"/>
    <property type="match status" value="1"/>
</dbReference>
<dbReference type="Proteomes" id="UP001291623">
    <property type="component" value="Unassembled WGS sequence"/>
</dbReference>
<feature type="region of interest" description="Disordered" evidence="1">
    <location>
        <begin position="1"/>
        <end position="24"/>
    </location>
</feature>
<feature type="compositionally biased region" description="Polar residues" evidence="1">
    <location>
        <begin position="132"/>
        <end position="142"/>
    </location>
</feature>
<feature type="compositionally biased region" description="Basic and acidic residues" evidence="1">
    <location>
        <begin position="416"/>
        <end position="426"/>
    </location>
</feature>
<dbReference type="SMART" id="SM01127">
    <property type="entry name" value="DDHD"/>
    <property type="match status" value="1"/>
</dbReference>
<reference evidence="3" key="1">
    <citation type="submission" date="2023-12" db="EMBL/GenBank/DDBJ databases">
        <title>Genome assembly of Anisodus tanguticus.</title>
        <authorList>
            <person name="Wang Y.-J."/>
        </authorList>
    </citation>
    <scope>NUCLEOTIDE SEQUENCE</scope>
    <source>
        <strain evidence="3">KB-2021</strain>
        <tissue evidence="3">Leaf</tissue>
    </source>
</reference>
<protein>
    <recommendedName>
        <fullName evidence="2">DDHD domain-containing protein</fullName>
    </recommendedName>
</protein>
<dbReference type="GO" id="GO:0004620">
    <property type="term" value="F:phospholipase activity"/>
    <property type="evidence" value="ECO:0007669"/>
    <property type="project" value="TreeGrafter"/>
</dbReference>
<feature type="compositionally biased region" description="Basic and acidic residues" evidence="1">
    <location>
        <begin position="708"/>
        <end position="720"/>
    </location>
</feature>
<accession>A0AAE1SZP5</accession>
<dbReference type="Pfam" id="PF02862">
    <property type="entry name" value="DDHD"/>
    <property type="match status" value="1"/>
</dbReference>
<evidence type="ECO:0000313" key="3">
    <source>
        <dbReference type="EMBL" id="KAK4380503.1"/>
    </source>
</evidence>
<feature type="domain" description="DDHD" evidence="2">
    <location>
        <begin position="807"/>
        <end position="1006"/>
    </location>
</feature>
<dbReference type="EMBL" id="JAVYJV010000001">
    <property type="protein sequence ID" value="KAK4380503.1"/>
    <property type="molecule type" value="Genomic_DNA"/>
</dbReference>
<comment type="caution">
    <text evidence="3">The sequence shown here is derived from an EMBL/GenBank/DDBJ whole genome shotgun (WGS) entry which is preliminary data.</text>
</comment>
<feature type="region of interest" description="Disordered" evidence="1">
    <location>
        <begin position="663"/>
        <end position="722"/>
    </location>
</feature>
<dbReference type="GO" id="GO:0005737">
    <property type="term" value="C:cytoplasm"/>
    <property type="evidence" value="ECO:0007669"/>
    <property type="project" value="TreeGrafter"/>
</dbReference>
<dbReference type="AlphaFoldDB" id="A0AAE1SZP5"/>
<feature type="region of interest" description="Disordered" evidence="1">
    <location>
        <begin position="119"/>
        <end position="147"/>
    </location>
</feature>
<evidence type="ECO:0000313" key="4">
    <source>
        <dbReference type="Proteomes" id="UP001291623"/>
    </source>
</evidence>
<feature type="region of interest" description="Disordered" evidence="1">
    <location>
        <begin position="1015"/>
        <end position="1040"/>
    </location>
</feature>
<dbReference type="PANTHER" id="PTHR23509">
    <property type="entry name" value="PA-PL1 PHOSPHOLIPASE FAMILY"/>
    <property type="match status" value="1"/>
</dbReference>
<sequence length="1066" mass="120951">MASVSGSKGGVDETSPDLLKNTPSNIRRLADEIEHLEGRQKYLAQTRSPSDGGDVRWYFCKMPLAVNQPAAAVPQTEIAGKGDYFRFGMRDSLAIEASFLQREDELLSCWWKEYAECSEGPNGPPNRLNPASERSSPASSQAGEKYSVEEERVGVPVKGGLYEVDLVKRHCFPVYWNGENRRVLRGHWFARKGGLDWFPLREDVAEQLEFAYRSKVWHRRTFQPSGLYAARIDMQGFTPGLHAIFTGEDDTWEAWLNADASGFSGALGFGRSGVKLRRGYALPQSPKPTQALICSISNLLVLVLFVLQDELRQLKEEEMDDYCSQVGQVLLVYYVPVRHLVFMVHGIGQRLEKSNLVDDVSDFRHITSFLAERHLTSYQRGTQRVLFIPCQHGGNWMADGEQDMKEKTSGSKYGRQNKERERERDLAGERRCLSRVIAHNFKVKKQGVRKGTSWISYTWNMVSSLGCKRVTTLLCKAQGGQPPTFKPQIWVWRKGLKLGGEAAVERCTLDGVRGLREVLSATVHDVLYYMSPIYCQAIIDSVLLMCFLQFKFSPLSFLLPDVAQLLSLRTLCPVNFCIAAEPAWYVQVSNQLNMLYLKFLKRNPGYSGKVSLYGHSLGSVLSYDILCHQTKLSSPFPMEWLYKEQSENKLSQQDQSNLSLDQNSAFSSVEDPTEDVCHPVGPPASSDSDEPAATNDFKQLSDSSANENSREPPIDERDAINDAENMEDGIVEFNQKIDGGAFECEKDRTINSLREEIDMLRAKVQELESGYVKKENGGTNTVTTNQSTPEESDSAKSYTPQIRYTKLKFKVDTFFAVGSPLGVFLSLRNVRIGIGRGKEYWEEDNIVEEMPACRQMFNIFHPFDPVAYRIEPLVCKEYLNRRPVIIPYHRGGKRLHVGFQEFKEEVALRSQAFVNNINTVKVKVVTLCQSRHKDDEDEGSQKSQEIEDRSYGTIMMERLTGSEDGRVDHVLQDKTFRHAYISTLGAHTNYWRDNDTALFMLKHLYRDIPEGSYSSCEPLEGSSKDDRNTAGWSDQREEADEEFPLTFADKVTVKSFSQKARKTLKW</sequence>
<keyword evidence="4" id="KW-1185">Reference proteome</keyword>
<feature type="compositionally biased region" description="Polar residues" evidence="1">
    <location>
        <begin position="777"/>
        <end position="797"/>
    </location>
</feature>
<gene>
    <name evidence="3" type="ORF">RND71_002365</name>
</gene>
<evidence type="ECO:0000256" key="1">
    <source>
        <dbReference type="SAM" id="MobiDB-lite"/>
    </source>
</evidence>
<proteinExistence type="predicted"/>
<feature type="compositionally biased region" description="Polar residues" evidence="1">
    <location>
        <begin position="696"/>
        <end position="707"/>
    </location>
</feature>
<evidence type="ECO:0000259" key="2">
    <source>
        <dbReference type="PROSITE" id="PS51043"/>
    </source>
</evidence>
<organism evidence="3 4">
    <name type="scientific">Anisodus tanguticus</name>
    <dbReference type="NCBI Taxonomy" id="243964"/>
    <lineage>
        <taxon>Eukaryota</taxon>
        <taxon>Viridiplantae</taxon>
        <taxon>Streptophyta</taxon>
        <taxon>Embryophyta</taxon>
        <taxon>Tracheophyta</taxon>
        <taxon>Spermatophyta</taxon>
        <taxon>Magnoliopsida</taxon>
        <taxon>eudicotyledons</taxon>
        <taxon>Gunneridae</taxon>
        <taxon>Pentapetalae</taxon>
        <taxon>asterids</taxon>
        <taxon>lamiids</taxon>
        <taxon>Solanales</taxon>
        <taxon>Solanaceae</taxon>
        <taxon>Solanoideae</taxon>
        <taxon>Hyoscyameae</taxon>
        <taxon>Anisodus</taxon>
    </lineage>
</organism>
<dbReference type="GO" id="GO:0046872">
    <property type="term" value="F:metal ion binding"/>
    <property type="evidence" value="ECO:0007669"/>
    <property type="project" value="InterPro"/>
</dbReference>
<feature type="region of interest" description="Disordered" evidence="1">
    <location>
        <begin position="774"/>
        <end position="797"/>
    </location>
</feature>